<keyword evidence="3 5" id="KW-0732">Signal</keyword>
<gene>
    <name evidence="7" type="primary">IL17REL</name>
</gene>
<dbReference type="PANTHER" id="PTHR15583:SF10">
    <property type="entry name" value="INTERLEUKIN-17 RECEPTOR E-LIKE-RELATED"/>
    <property type="match status" value="1"/>
</dbReference>
<evidence type="ECO:0000256" key="1">
    <source>
        <dbReference type="ARBA" id="ARBA00004251"/>
    </source>
</evidence>
<feature type="signal peptide" evidence="5">
    <location>
        <begin position="1"/>
        <end position="19"/>
    </location>
</feature>
<keyword evidence="2" id="KW-1003">Cell membrane</keyword>
<accession>A0A4X2M6N2</accession>
<evidence type="ECO:0000256" key="2">
    <source>
        <dbReference type="ARBA" id="ARBA00022475"/>
    </source>
</evidence>
<protein>
    <recommendedName>
        <fullName evidence="6">Interleukin-17 receptor C/E N-terminal domain-containing protein</fullName>
    </recommendedName>
</protein>
<dbReference type="OMA" id="CSQGLQC"/>
<dbReference type="PANTHER" id="PTHR15583">
    <property type="entry name" value="INTERLEUKIN-17 RECEPTOR"/>
    <property type="match status" value="1"/>
</dbReference>
<reference evidence="7" key="3">
    <citation type="submission" date="2025-09" db="UniProtKB">
        <authorList>
            <consortium name="Ensembl"/>
        </authorList>
    </citation>
    <scope>IDENTIFICATION</scope>
</reference>
<evidence type="ECO:0000256" key="3">
    <source>
        <dbReference type="ARBA" id="ARBA00022729"/>
    </source>
</evidence>
<evidence type="ECO:0000313" key="7">
    <source>
        <dbReference type="Ensembl" id="ENSVURP00010031958.1"/>
    </source>
</evidence>
<dbReference type="InterPro" id="IPR038683">
    <property type="entry name" value="IL17RA/B_FnIII-like_1_sf"/>
</dbReference>
<dbReference type="AlphaFoldDB" id="A0A4X2M6N2"/>
<sequence length="486" mass="54590">MLSGNAIIFLTLVWGTLEGQTISQISECGFACSEGVSCKSKVNRNIFNSFCRQPLPSVTPSVLESLTLSTTTKCVHRGACALHLSVSASLIMEESLRGLEICLLSLDTQETRCHSARIPKVSSQKMVGRTLQVHFDCFEVSVAQHLYVTLKTIPYYCEVQISREYRVEDCTDADVGRNIPACFAGRLNYNVDHAQKAIKVHFADIPRSQAYYVRLCLKWFACEDYSPPVLVNAEQPGKAVSLKYSQLLPCLCIEGWAAVPDAVRIQICPFENDTRILWDYIFYNPFAQSLSWEPPCPVQGQVHLCGMSKTDDLCWELSHTGRTAPGNVHYLQVDPQPWLCMKFTTLQGSWVRCPFADGNFPGWKMKIHQLPDKFRASFISRSPAHFQVHLCNRTEPFHCHVLETISVGSQGDADAIAHVDIPEAEVCSPDICIQGWRTDVDYSVPAQMCDIRCNRSYRKRQRRPHDSPLTIHRDPGTGGDPPRSLS</sequence>
<dbReference type="InterPro" id="IPR027841">
    <property type="entry name" value="IL-17_rcpt_C/E_N"/>
</dbReference>
<dbReference type="GO" id="GO:0005886">
    <property type="term" value="C:plasma membrane"/>
    <property type="evidence" value="ECO:0007669"/>
    <property type="project" value="UniProtKB-SubCell"/>
</dbReference>
<feature type="region of interest" description="Disordered" evidence="4">
    <location>
        <begin position="460"/>
        <end position="486"/>
    </location>
</feature>
<proteinExistence type="predicted"/>
<dbReference type="Ensembl" id="ENSVURT00010036389.1">
    <property type="protein sequence ID" value="ENSVURP00010031958.1"/>
    <property type="gene ID" value="ENSVURG00010024408.1"/>
</dbReference>
<dbReference type="InterPro" id="IPR039465">
    <property type="entry name" value="IL-17_rcpt-like"/>
</dbReference>
<reference evidence="8" key="1">
    <citation type="submission" date="2018-12" db="EMBL/GenBank/DDBJ databases">
        <authorList>
            <person name="Yazar S."/>
        </authorList>
    </citation>
    <scope>NUCLEOTIDE SEQUENCE [LARGE SCALE GENOMIC DNA]</scope>
</reference>
<comment type="subcellular location">
    <subcellularLocation>
        <location evidence="1">Cell membrane</location>
        <topology evidence="1">Single-pass type I membrane protein</topology>
    </subcellularLocation>
</comment>
<evidence type="ECO:0000256" key="4">
    <source>
        <dbReference type="SAM" id="MobiDB-lite"/>
    </source>
</evidence>
<reference evidence="7" key="2">
    <citation type="submission" date="2025-08" db="UniProtKB">
        <authorList>
            <consortium name="Ensembl"/>
        </authorList>
    </citation>
    <scope>IDENTIFICATION</scope>
</reference>
<dbReference type="GeneTree" id="ENSGT00940000162605"/>
<dbReference type="Gene3D" id="2.60.40.2160">
    <property type="entry name" value="Interleukin-17 receptor A/B, fibronectin-III-like domain 1"/>
    <property type="match status" value="1"/>
</dbReference>
<dbReference type="Proteomes" id="UP000314987">
    <property type="component" value="Unassembled WGS sequence"/>
</dbReference>
<evidence type="ECO:0000313" key="8">
    <source>
        <dbReference type="Proteomes" id="UP000314987"/>
    </source>
</evidence>
<dbReference type="FunFam" id="2.60.40.2160:FF:000005">
    <property type="entry name" value="Interleukin 17 receptor E like"/>
    <property type="match status" value="1"/>
</dbReference>
<evidence type="ECO:0000259" key="6">
    <source>
        <dbReference type="Pfam" id="PF15037"/>
    </source>
</evidence>
<dbReference type="GO" id="GO:0030368">
    <property type="term" value="F:interleukin-17 receptor activity"/>
    <property type="evidence" value="ECO:0007669"/>
    <property type="project" value="InterPro"/>
</dbReference>
<evidence type="ECO:0000256" key="5">
    <source>
        <dbReference type="SAM" id="SignalP"/>
    </source>
</evidence>
<feature type="chain" id="PRO_5021229151" description="Interleukin-17 receptor C/E N-terminal domain-containing protein" evidence="5">
    <location>
        <begin position="20"/>
        <end position="486"/>
    </location>
</feature>
<dbReference type="Pfam" id="PF15037">
    <property type="entry name" value="IL17_R_N"/>
    <property type="match status" value="1"/>
</dbReference>
<feature type="domain" description="Interleukin-17 receptor C/E N-terminal" evidence="6">
    <location>
        <begin position="100"/>
        <end position="361"/>
    </location>
</feature>
<name>A0A4X2M6N2_VOMUR</name>
<keyword evidence="2" id="KW-0472">Membrane</keyword>
<keyword evidence="8" id="KW-1185">Reference proteome</keyword>
<organism evidence="7 8">
    <name type="scientific">Vombatus ursinus</name>
    <name type="common">Common wombat</name>
    <dbReference type="NCBI Taxonomy" id="29139"/>
    <lineage>
        <taxon>Eukaryota</taxon>
        <taxon>Metazoa</taxon>
        <taxon>Chordata</taxon>
        <taxon>Craniata</taxon>
        <taxon>Vertebrata</taxon>
        <taxon>Euteleostomi</taxon>
        <taxon>Mammalia</taxon>
        <taxon>Metatheria</taxon>
        <taxon>Diprotodontia</taxon>
        <taxon>Vombatidae</taxon>
        <taxon>Vombatus</taxon>
    </lineage>
</organism>